<accession>A0A5C7FZE4</accession>
<keyword evidence="4" id="KW-1185">Reference proteome</keyword>
<dbReference type="Gene3D" id="2.40.30.170">
    <property type="match status" value="1"/>
</dbReference>
<dbReference type="AlphaFoldDB" id="A0A5C7FZE4"/>
<feature type="domain" description="Multidrug resistance protein MdtA-like barrel-sandwich hybrid" evidence="2">
    <location>
        <begin position="46"/>
        <end position="230"/>
    </location>
</feature>
<dbReference type="InterPro" id="IPR058625">
    <property type="entry name" value="MdtA-like_BSH"/>
</dbReference>
<dbReference type="Gene3D" id="1.10.287.470">
    <property type="entry name" value="Helix hairpin bin"/>
    <property type="match status" value="1"/>
</dbReference>
<dbReference type="EMBL" id="VPFD01000049">
    <property type="protein sequence ID" value="TXF95967.1"/>
    <property type="molecule type" value="Genomic_DNA"/>
</dbReference>
<evidence type="ECO:0000313" key="3">
    <source>
        <dbReference type="EMBL" id="TXF95967.1"/>
    </source>
</evidence>
<dbReference type="Proteomes" id="UP000321413">
    <property type="component" value="Unassembled WGS sequence"/>
</dbReference>
<protein>
    <submittedName>
        <fullName evidence="3">Biotin/lipoyl-binding protein</fullName>
    </submittedName>
</protein>
<organism evidence="3 4">
    <name type="scientific">Massilia arenae</name>
    <dbReference type="NCBI Taxonomy" id="2603288"/>
    <lineage>
        <taxon>Bacteria</taxon>
        <taxon>Pseudomonadati</taxon>
        <taxon>Pseudomonadota</taxon>
        <taxon>Betaproteobacteria</taxon>
        <taxon>Burkholderiales</taxon>
        <taxon>Oxalobacteraceae</taxon>
        <taxon>Telluria group</taxon>
        <taxon>Massilia</taxon>
    </lineage>
</organism>
<dbReference type="Gene3D" id="2.40.50.100">
    <property type="match status" value="1"/>
</dbReference>
<dbReference type="Pfam" id="PF25917">
    <property type="entry name" value="BSH_RND"/>
    <property type="match status" value="1"/>
</dbReference>
<dbReference type="PANTHER" id="PTHR30438:SF1">
    <property type="entry name" value="36 KDA ANTIGEN"/>
    <property type="match status" value="1"/>
</dbReference>
<reference evidence="3 4" key="1">
    <citation type="submission" date="2019-08" db="EMBL/GenBank/DDBJ databases">
        <title>Massilia golmudensis sp. nov., isolated from sand in the Qinghai-Tibetan Plateau.</title>
        <authorList>
            <person name="Zhang B."/>
        </authorList>
    </citation>
    <scope>NUCLEOTIDE SEQUENCE [LARGE SCALE GENOMIC DNA]</scope>
    <source>
        <strain evidence="3 4">GEM5</strain>
    </source>
</reference>
<feature type="transmembrane region" description="Helical" evidence="1">
    <location>
        <begin position="9"/>
        <end position="27"/>
    </location>
</feature>
<sequence length="325" mass="34285">MAKPSTKGLLAGGAGIVILALLGWGLYQAFQPVHDPVQGQIEAQEINVASKVPGRVGRVHVQLGQGVARGDLLFELDSPEVRAKVAQAEAARDAARATSQKVQAGARPEEIVAARANWERAEAGARLARVTFQRIGAMYAEGVVARQKRDDAEAQARSASELATAARAQYALARQGARAEDRQAAEAQARQVAGVADEAGVALDETRIKAPAAGEVTKLAIQAGELAPQGFPVITLVDLADVWAVIAVREDEFKAYAQGSVHQATIPALKTRAAFKATAVSALPAFATWRAARPGGTDLRTFEVRLRPTAPVPGLRPGMTVVFDR</sequence>
<evidence type="ECO:0000313" key="4">
    <source>
        <dbReference type="Proteomes" id="UP000321413"/>
    </source>
</evidence>
<evidence type="ECO:0000259" key="2">
    <source>
        <dbReference type="Pfam" id="PF25917"/>
    </source>
</evidence>
<evidence type="ECO:0000256" key="1">
    <source>
        <dbReference type="SAM" id="Phobius"/>
    </source>
</evidence>
<dbReference type="PANTHER" id="PTHR30438">
    <property type="entry name" value="36 KDA ANTIGEN-RELATED"/>
    <property type="match status" value="1"/>
</dbReference>
<proteinExistence type="predicted"/>
<name>A0A5C7FZE4_9BURK</name>
<keyword evidence="1" id="KW-0472">Membrane</keyword>
<comment type="caution">
    <text evidence="3">The sequence shown here is derived from an EMBL/GenBank/DDBJ whole genome shotgun (WGS) entry which is preliminary data.</text>
</comment>
<keyword evidence="1" id="KW-1133">Transmembrane helix</keyword>
<keyword evidence="1" id="KW-0812">Transmembrane</keyword>
<gene>
    <name evidence="3" type="ORF">FVD38_25895</name>
</gene>
<dbReference type="RefSeq" id="WP_147937429.1">
    <property type="nucleotide sequence ID" value="NZ_VPFD01000049.1"/>
</dbReference>
<dbReference type="SUPFAM" id="SSF111369">
    <property type="entry name" value="HlyD-like secretion proteins"/>
    <property type="match status" value="2"/>
</dbReference>